<keyword evidence="1" id="KW-0732">Signal</keyword>
<dbReference type="SMART" id="SM00121">
    <property type="entry name" value="IB"/>
    <property type="match status" value="1"/>
</dbReference>
<evidence type="ECO:0000259" key="3">
    <source>
        <dbReference type="PROSITE" id="PS51323"/>
    </source>
</evidence>
<dbReference type="GO" id="GO:0007165">
    <property type="term" value="P:signal transduction"/>
    <property type="evidence" value="ECO:0007669"/>
    <property type="project" value="TreeGrafter"/>
</dbReference>
<dbReference type="GO" id="GO:0005178">
    <property type="term" value="F:integrin binding"/>
    <property type="evidence" value="ECO:0007669"/>
    <property type="project" value="TreeGrafter"/>
</dbReference>
<dbReference type="AlphaFoldDB" id="A0A8T2NUN1"/>
<dbReference type="GO" id="GO:0045597">
    <property type="term" value="P:positive regulation of cell differentiation"/>
    <property type="evidence" value="ECO:0007669"/>
    <property type="project" value="TreeGrafter"/>
</dbReference>
<dbReference type="PROSITE" id="PS00222">
    <property type="entry name" value="IGFBP_N_1"/>
    <property type="match status" value="1"/>
</dbReference>
<dbReference type="SUPFAM" id="SSF57184">
    <property type="entry name" value="Growth factor receptor domain"/>
    <property type="match status" value="1"/>
</dbReference>
<reference evidence="4" key="1">
    <citation type="thesis" date="2021" institute="BYU ScholarsArchive" country="Provo, UT, USA">
        <title>Applications of and Algorithms for Genome Assembly and Genomic Analyses with an Emphasis on Marine Teleosts.</title>
        <authorList>
            <person name="Pickett B.D."/>
        </authorList>
    </citation>
    <scope>NUCLEOTIDE SEQUENCE</scope>
    <source>
        <strain evidence="4">HI-2016</strain>
    </source>
</reference>
<keyword evidence="2" id="KW-1015">Disulfide bond</keyword>
<evidence type="ECO:0000256" key="1">
    <source>
        <dbReference type="ARBA" id="ARBA00022729"/>
    </source>
</evidence>
<dbReference type="GO" id="GO:0007155">
    <property type="term" value="P:cell adhesion"/>
    <property type="evidence" value="ECO:0007669"/>
    <property type="project" value="TreeGrafter"/>
</dbReference>
<protein>
    <recommendedName>
        <fullName evidence="3">IGFBP N-terminal domain-containing protein</fullName>
    </recommendedName>
</protein>
<dbReference type="OrthoDB" id="365605at2759"/>
<dbReference type="EMBL" id="JAFBMS010000022">
    <property type="protein sequence ID" value="KAG9343919.1"/>
    <property type="molecule type" value="Genomic_DNA"/>
</dbReference>
<dbReference type="InterPro" id="IPR009030">
    <property type="entry name" value="Growth_fac_rcpt_cys_sf"/>
</dbReference>
<evidence type="ECO:0000313" key="4">
    <source>
        <dbReference type="EMBL" id="KAG9343919.1"/>
    </source>
</evidence>
<evidence type="ECO:0000256" key="2">
    <source>
        <dbReference type="ARBA" id="ARBA00023157"/>
    </source>
</evidence>
<dbReference type="PROSITE" id="PS51323">
    <property type="entry name" value="IGFBP_N_2"/>
    <property type="match status" value="1"/>
</dbReference>
<dbReference type="PANTHER" id="PTHR11348">
    <property type="entry name" value="CONNECTIVE TISSUE GROWTH FACTOR-RELATED"/>
    <property type="match status" value="1"/>
</dbReference>
<dbReference type="Pfam" id="PF00219">
    <property type="entry name" value="IGFBP"/>
    <property type="match status" value="1"/>
</dbReference>
<sequence>MMRKAAEIRTRIQLAAEAQTAAVIWLKPNTPEAPAVKRQAGNFWDLCTTLSSHAVLWWQYRNNLVKGLELPDRVRSSCPAVCECPVGPTVCPPGVSAVPDGCGCCKVCAAQLNEDCHLSRPCDHHKGLECNYGNDVARTWGVCRALSNTAKQVVPAFPPLESNDL</sequence>
<dbReference type="PANTHER" id="PTHR11348:SF20">
    <property type="entry name" value="PROTEIN CYR61"/>
    <property type="match status" value="1"/>
</dbReference>
<dbReference type="InterPro" id="IPR050941">
    <property type="entry name" value="CCN"/>
</dbReference>
<evidence type="ECO:0000313" key="5">
    <source>
        <dbReference type="Proteomes" id="UP000824540"/>
    </source>
</evidence>
<dbReference type="GO" id="GO:0031012">
    <property type="term" value="C:extracellular matrix"/>
    <property type="evidence" value="ECO:0007669"/>
    <property type="project" value="TreeGrafter"/>
</dbReference>
<organism evidence="4 5">
    <name type="scientific">Albula glossodonta</name>
    <name type="common">roundjaw bonefish</name>
    <dbReference type="NCBI Taxonomy" id="121402"/>
    <lineage>
        <taxon>Eukaryota</taxon>
        <taxon>Metazoa</taxon>
        <taxon>Chordata</taxon>
        <taxon>Craniata</taxon>
        <taxon>Vertebrata</taxon>
        <taxon>Euteleostomi</taxon>
        <taxon>Actinopterygii</taxon>
        <taxon>Neopterygii</taxon>
        <taxon>Teleostei</taxon>
        <taxon>Albuliformes</taxon>
        <taxon>Albulidae</taxon>
        <taxon>Albula</taxon>
    </lineage>
</organism>
<dbReference type="GO" id="GO:0005615">
    <property type="term" value="C:extracellular space"/>
    <property type="evidence" value="ECO:0007669"/>
    <property type="project" value="TreeGrafter"/>
</dbReference>
<dbReference type="Proteomes" id="UP000824540">
    <property type="component" value="Unassembled WGS sequence"/>
</dbReference>
<dbReference type="InterPro" id="IPR017891">
    <property type="entry name" value="Insulin_GF-bd_Cys-rich_CS"/>
</dbReference>
<dbReference type="GO" id="GO:0030335">
    <property type="term" value="P:positive regulation of cell migration"/>
    <property type="evidence" value="ECO:0007669"/>
    <property type="project" value="TreeGrafter"/>
</dbReference>
<dbReference type="GO" id="GO:0008201">
    <property type="term" value="F:heparin binding"/>
    <property type="evidence" value="ECO:0007669"/>
    <property type="project" value="TreeGrafter"/>
</dbReference>
<keyword evidence="5" id="KW-1185">Reference proteome</keyword>
<feature type="domain" description="IGFBP N-terminal" evidence="3">
    <location>
        <begin position="74"/>
        <end position="146"/>
    </location>
</feature>
<comment type="caution">
    <text evidence="4">The sequence shown here is derived from an EMBL/GenBank/DDBJ whole genome shotgun (WGS) entry which is preliminary data.</text>
</comment>
<name>A0A8T2NUN1_9TELE</name>
<proteinExistence type="predicted"/>
<dbReference type="InterPro" id="IPR000867">
    <property type="entry name" value="IGFBP-like"/>
</dbReference>
<gene>
    <name evidence="4" type="ORF">JZ751_013306</name>
</gene>
<accession>A0A8T2NUN1</accession>